<keyword evidence="3" id="KW-1185">Reference proteome</keyword>
<comment type="caution">
    <text evidence="2">The sequence shown here is derived from an EMBL/GenBank/DDBJ whole genome shotgun (WGS) entry which is preliminary data.</text>
</comment>
<proteinExistence type="predicted"/>
<dbReference type="EMBL" id="BAAAPM010000003">
    <property type="protein sequence ID" value="GAA1721858.1"/>
    <property type="molecule type" value="Genomic_DNA"/>
</dbReference>
<gene>
    <name evidence="2" type="ORF">GCM10009809_16910</name>
</gene>
<organism evidence="2 3">
    <name type="scientific">Isoptericola hypogeus</name>
    <dbReference type="NCBI Taxonomy" id="300179"/>
    <lineage>
        <taxon>Bacteria</taxon>
        <taxon>Bacillati</taxon>
        <taxon>Actinomycetota</taxon>
        <taxon>Actinomycetes</taxon>
        <taxon>Micrococcales</taxon>
        <taxon>Promicromonosporaceae</taxon>
        <taxon>Isoptericola</taxon>
    </lineage>
</organism>
<sequence length="268" mass="26364">MGFLDRLLGRTRDERSYHGVPGQPGSAPPHAGEAPGKQGYAPGPGQEPAGAPAVPGYGASGSPAAHRDPDEVAVERYRYLLRTAPPDAVEQAHAEAFARLTPEQRRRVLEELGSGVPPAERATSDDPQSLARMATRAEMRNPGTLEQSFRGGFGPGGGRGPGFGSMVGASMLGTVAGVVIGTAVAGALFGPTFGDPTQDFAGDTGEGSGSEAGGDEAGADGGADAGGSEADPGAVEASGADGGGFGDFGGGDGGGFGDFGGGDFSGGF</sequence>
<feature type="compositionally biased region" description="Gly residues" evidence="1">
    <location>
        <begin position="240"/>
        <end position="252"/>
    </location>
</feature>
<feature type="region of interest" description="Disordered" evidence="1">
    <location>
        <begin position="1"/>
        <end position="70"/>
    </location>
</feature>
<protein>
    <recommendedName>
        <fullName evidence="4">DUF1707 domain-containing protein</fullName>
    </recommendedName>
</protein>
<evidence type="ECO:0000256" key="1">
    <source>
        <dbReference type="SAM" id="MobiDB-lite"/>
    </source>
</evidence>
<feature type="compositionally biased region" description="Low complexity" evidence="1">
    <location>
        <begin position="226"/>
        <end position="239"/>
    </location>
</feature>
<dbReference type="RefSeq" id="WP_344247559.1">
    <property type="nucleotide sequence ID" value="NZ_BAAAPM010000003.1"/>
</dbReference>
<name>A0ABN2JBG1_9MICO</name>
<feature type="compositionally biased region" description="Low complexity" evidence="1">
    <location>
        <begin position="39"/>
        <end position="64"/>
    </location>
</feature>
<evidence type="ECO:0000313" key="2">
    <source>
        <dbReference type="EMBL" id="GAA1721858.1"/>
    </source>
</evidence>
<accession>A0ABN2JBG1</accession>
<reference evidence="2 3" key="1">
    <citation type="journal article" date="2019" name="Int. J. Syst. Evol. Microbiol.">
        <title>The Global Catalogue of Microorganisms (GCM) 10K type strain sequencing project: providing services to taxonomists for standard genome sequencing and annotation.</title>
        <authorList>
            <consortium name="The Broad Institute Genomics Platform"/>
            <consortium name="The Broad Institute Genome Sequencing Center for Infectious Disease"/>
            <person name="Wu L."/>
            <person name="Ma J."/>
        </authorList>
    </citation>
    <scope>NUCLEOTIDE SEQUENCE [LARGE SCALE GENOMIC DNA]</scope>
    <source>
        <strain evidence="2 3">JCM 15589</strain>
    </source>
</reference>
<feature type="compositionally biased region" description="Basic and acidic residues" evidence="1">
    <location>
        <begin position="7"/>
        <end position="17"/>
    </location>
</feature>
<feature type="region of interest" description="Disordered" evidence="1">
    <location>
        <begin position="196"/>
        <end position="252"/>
    </location>
</feature>
<evidence type="ECO:0000313" key="3">
    <source>
        <dbReference type="Proteomes" id="UP001501138"/>
    </source>
</evidence>
<evidence type="ECO:0008006" key="4">
    <source>
        <dbReference type="Google" id="ProtNLM"/>
    </source>
</evidence>
<dbReference type="Proteomes" id="UP001501138">
    <property type="component" value="Unassembled WGS sequence"/>
</dbReference>